<dbReference type="RefSeq" id="WP_123591643.1">
    <property type="nucleotide sequence ID" value="NZ_AYKF01000097.1"/>
</dbReference>
<keyword evidence="3" id="KW-0547">Nucleotide-binding</keyword>
<reference evidence="7 8" key="1">
    <citation type="submission" date="2013-10" db="EMBL/GenBank/DDBJ databases">
        <title>Salinisphaera halophila YIM 95161 Genome Sequencing.</title>
        <authorList>
            <person name="Lai Q."/>
            <person name="Li C."/>
            <person name="Shao Z."/>
        </authorList>
    </citation>
    <scope>NUCLEOTIDE SEQUENCE [LARGE SCALE GENOMIC DNA]</scope>
    <source>
        <strain evidence="7 8">YIM 95161</strain>
    </source>
</reference>
<evidence type="ECO:0000256" key="1">
    <source>
        <dbReference type="ARBA" id="ARBA00005417"/>
    </source>
</evidence>
<protein>
    <submittedName>
        <fullName evidence="7">ABC transporter ATP-binding protein</fullName>
    </submittedName>
</protein>
<keyword evidence="2" id="KW-0813">Transport</keyword>
<feature type="domain" description="ABC transporter" evidence="6">
    <location>
        <begin position="2"/>
        <end position="233"/>
    </location>
</feature>
<organism evidence="7 8">
    <name type="scientific">Salinisphaera orenii YIM 95161</name>
    <dbReference type="NCBI Taxonomy" id="1051139"/>
    <lineage>
        <taxon>Bacteria</taxon>
        <taxon>Pseudomonadati</taxon>
        <taxon>Pseudomonadota</taxon>
        <taxon>Gammaproteobacteria</taxon>
        <taxon>Salinisphaerales</taxon>
        <taxon>Salinisphaeraceae</taxon>
        <taxon>Salinisphaera</taxon>
    </lineage>
</organism>
<name>A0A423PMR8_9GAMM</name>
<keyword evidence="5" id="KW-0029">Amino-acid transport</keyword>
<dbReference type="AlphaFoldDB" id="A0A423PMR8"/>
<dbReference type="PROSITE" id="PS00211">
    <property type="entry name" value="ABC_TRANSPORTER_1"/>
    <property type="match status" value="1"/>
</dbReference>
<dbReference type="InterPro" id="IPR027417">
    <property type="entry name" value="P-loop_NTPase"/>
</dbReference>
<evidence type="ECO:0000259" key="6">
    <source>
        <dbReference type="PROSITE" id="PS50893"/>
    </source>
</evidence>
<dbReference type="EMBL" id="AYKF01000097">
    <property type="protein sequence ID" value="ROO26890.1"/>
    <property type="molecule type" value="Genomic_DNA"/>
</dbReference>
<dbReference type="PANTHER" id="PTHR43820:SF4">
    <property type="entry name" value="HIGH-AFFINITY BRANCHED-CHAIN AMINO ACID TRANSPORT ATP-BINDING PROTEIN LIVF"/>
    <property type="match status" value="1"/>
</dbReference>
<accession>A0A423PMR8</accession>
<proteinExistence type="inferred from homology"/>
<dbReference type="InterPro" id="IPR003593">
    <property type="entry name" value="AAA+_ATPase"/>
</dbReference>
<evidence type="ECO:0000313" key="7">
    <source>
        <dbReference type="EMBL" id="ROO26890.1"/>
    </source>
</evidence>
<comment type="caution">
    <text evidence="7">The sequence shown here is derived from an EMBL/GenBank/DDBJ whole genome shotgun (WGS) entry which is preliminary data.</text>
</comment>
<dbReference type="Pfam" id="PF00005">
    <property type="entry name" value="ABC_tran"/>
    <property type="match status" value="1"/>
</dbReference>
<evidence type="ECO:0000256" key="2">
    <source>
        <dbReference type="ARBA" id="ARBA00022448"/>
    </source>
</evidence>
<dbReference type="InterPro" id="IPR052156">
    <property type="entry name" value="BCAA_Transport_ATP-bd_LivF"/>
</dbReference>
<sequence>MLSVHDFHAGYPSVPVVSGAELRVERGEIVSLFGHNGAGKSTLMKGVFGVLGDCRGEVRFNDTAVAGASTRSLMRRGMVLVPQERGVFPSLTVAENLRMGFWASGESARAEYDRRLARTLGYLPILDERKDDRAGELSGGQQQMVSIGRALLAGPKLLLLDEPSTGLAPNLVDDIMALVTRLREEEGLSVLLVEQNVGQALAVSDRVYLMKGGRIIHEATPDQLTSSRSLWDLF</sequence>
<keyword evidence="4 7" id="KW-0067">ATP-binding</keyword>
<dbReference type="Proteomes" id="UP000285123">
    <property type="component" value="Unassembled WGS sequence"/>
</dbReference>
<dbReference type="PROSITE" id="PS50893">
    <property type="entry name" value="ABC_TRANSPORTER_2"/>
    <property type="match status" value="1"/>
</dbReference>
<comment type="similarity">
    <text evidence="1">Belongs to the ABC transporter superfamily.</text>
</comment>
<dbReference type="SUPFAM" id="SSF52540">
    <property type="entry name" value="P-loop containing nucleoside triphosphate hydrolases"/>
    <property type="match status" value="1"/>
</dbReference>
<dbReference type="GO" id="GO:0005524">
    <property type="term" value="F:ATP binding"/>
    <property type="evidence" value="ECO:0007669"/>
    <property type="project" value="UniProtKB-KW"/>
</dbReference>
<dbReference type="GO" id="GO:0015658">
    <property type="term" value="F:branched-chain amino acid transmembrane transporter activity"/>
    <property type="evidence" value="ECO:0007669"/>
    <property type="project" value="TreeGrafter"/>
</dbReference>
<dbReference type="PANTHER" id="PTHR43820">
    <property type="entry name" value="HIGH-AFFINITY BRANCHED-CHAIN AMINO ACID TRANSPORT ATP-BINDING PROTEIN LIVF"/>
    <property type="match status" value="1"/>
</dbReference>
<evidence type="ECO:0000313" key="8">
    <source>
        <dbReference type="Proteomes" id="UP000285123"/>
    </source>
</evidence>
<dbReference type="OrthoDB" id="9776369at2"/>
<gene>
    <name evidence="7" type="ORF">SAHL_11980</name>
</gene>
<evidence type="ECO:0000256" key="4">
    <source>
        <dbReference type="ARBA" id="ARBA00022840"/>
    </source>
</evidence>
<dbReference type="InterPro" id="IPR003439">
    <property type="entry name" value="ABC_transporter-like_ATP-bd"/>
</dbReference>
<evidence type="ECO:0000256" key="3">
    <source>
        <dbReference type="ARBA" id="ARBA00022741"/>
    </source>
</evidence>
<dbReference type="Gene3D" id="3.40.50.300">
    <property type="entry name" value="P-loop containing nucleotide triphosphate hydrolases"/>
    <property type="match status" value="1"/>
</dbReference>
<evidence type="ECO:0000256" key="5">
    <source>
        <dbReference type="ARBA" id="ARBA00022970"/>
    </source>
</evidence>
<dbReference type="SMART" id="SM00382">
    <property type="entry name" value="AAA"/>
    <property type="match status" value="1"/>
</dbReference>
<dbReference type="InterPro" id="IPR017871">
    <property type="entry name" value="ABC_transporter-like_CS"/>
</dbReference>
<dbReference type="GO" id="GO:0015807">
    <property type="term" value="P:L-amino acid transport"/>
    <property type="evidence" value="ECO:0007669"/>
    <property type="project" value="TreeGrafter"/>
</dbReference>
<dbReference type="CDD" id="cd03224">
    <property type="entry name" value="ABC_TM1139_LivF_branched"/>
    <property type="match status" value="1"/>
</dbReference>
<dbReference type="GO" id="GO:0016887">
    <property type="term" value="F:ATP hydrolysis activity"/>
    <property type="evidence" value="ECO:0007669"/>
    <property type="project" value="InterPro"/>
</dbReference>